<comment type="similarity">
    <text evidence="3">Belongs to the SSK1 family.</text>
</comment>
<feature type="compositionally biased region" description="Low complexity" evidence="5">
    <location>
        <begin position="139"/>
        <end position="148"/>
    </location>
</feature>
<sequence>MPLSSKRPGSHLPVFRSLSANATNDKAHERSDDKSGEAEGPSVAPLSSLGFNFGLPTISSLANLSRHRRRNRTKSNDAQKKSYDDAPSNLDLDQTAVHAHAKHARQGHDHRALKPPEIDSPSNDNNEKVEPPRPPYHRTTTASTDTTANSFGSASAVVMSTHGTTNTVNAKTTTHAAAASTSIVSPSAVSASPSAPAPPPPADPTGSSHSWSDAQATREPLEPPTPAPCTTATSSPAPVPSTSSATPPATSTSIPISSPTAAITIHPDFVPKALKDPACPQSPTPPSTLADIDSSPSPTTIPPPPKIPPPFVVVQQPSTPTLPTLPALSTAPTSHDSLFVMPRKVWVKRPGASSTRVEVAEDDLVDNVRDVILSKYANSLGRTIDAPDITLKIVSREPHNKNVASERPLGPDEPIARVLETYYPGGQTIDEALLIEVPARRTPRASPRVGNHQVSYFYPAEQYRPDDGAREYFPPMPVQSPHLAHVQHQNSIPHAMSILTTGQPPLLPSPGSQTARRRPKYPRQHTSSPTILHTVQPNGQVLENKPQINGTAPNVPALPTPPAQPNELNITPPGRPGSPHAGHKPKRKKMPNANRSASGEAIAPAKPATSNLLDGSVPPINVLLVEDNNINLKLLEAFMKRLKVRWKSAVNGREAVNMWKTGGFHLVLMDIQLPVMNGLEATKEIRRLEAVNGIGVFSVSPMEHGLKMANKNNGPVSEEDTLPDKSLFKSPVIIVALTASSLQSDRHEALAAGCNDFLTKPVNFVWMERKVTEWGCMQALIDFDGWRKWKEYADEKAKEDPAKRAAEEKEEKAKTKAALKAMFARPPPTTKKDSGSSMSTQNSDKTTNSAPNGTPRKPAGSPGAQGDERRPRSHKSSRSSVSLGERPGGNLESMAEEDEKAP</sequence>
<comment type="caution">
    <text evidence="7">The sequence shown here is derived from an EMBL/GenBank/DDBJ whole genome shotgun (WGS) entry which is preliminary data.</text>
</comment>
<dbReference type="Pfam" id="PF00072">
    <property type="entry name" value="Response_reg"/>
    <property type="match status" value="1"/>
</dbReference>
<feature type="modified residue" description="4-aspartylphosphate" evidence="4">
    <location>
        <position position="670"/>
    </location>
</feature>
<feature type="region of interest" description="Disordered" evidence="5">
    <location>
        <begin position="796"/>
        <end position="902"/>
    </location>
</feature>
<dbReference type="InterPro" id="IPR011006">
    <property type="entry name" value="CheY-like_superfamily"/>
</dbReference>
<feature type="region of interest" description="Disordered" evidence="5">
    <location>
        <begin position="1"/>
        <end position="155"/>
    </location>
</feature>
<organism evidence="7 8">
    <name type="scientific">Exophiala mesophila</name>
    <name type="common">Black yeast-like fungus</name>
    <dbReference type="NCBI Taxonomy" id="212818"/>
    <lineage>
        <taxon>Eukaryota</taxon>
        <taxon>Fungi</taxon>
        <taxon>Dikarya</taxon>
        <taxon>Ascomycota</taxon>
        <taxon>Pezizomycotina</taxon>
        <taxon>Eurotiomycetes</taxon>
        <taxon>Chaetothyriomycetidae</taxon>
        <taxon>Chaetothyriales</taxon>
        <taxon>Herpotrichiellaceae</taxon>
        <taxon>Exophiala</taxon>
    </lineage>
</organism>
<protein>
    <recommendedName>
        <fullName evidence="6">Response regulatory domain-containing protein</fullName>
    </recommendedName>
</protein>
<feature type="compositionally biased region" description="Low complexity" evidence="5">
    <location>
        <begin position="179"/>
        <end position="194"/>
    </location>
</feature>
<feature type="region of interest" description="Disordered" evidence="5">
    <location>
        <begin position="499"/>
        <end position="600"/>
    </location>
</feature>
<feature type="compositionally biased region" description="Low complexity" evidence="5">
    <location>
        <begin position="228"/>
        <end position="259"/>
    </location>
</feature>
<evidence type="ECO:0000256" key="3">
    <source>
        <dbReference type="ARBA" id="ARBA00093463"/>
    </source>
</evidence>
<dbReference type="CDD" id="cd17546">
    <property type="entry name" value="REC_hyHK_CKI1_RcsC-like"/>
    <property type="match status" value="1"/>
</dbReference>
<dbReference type="SUPFAM" id="SSF52172">
    <property type="entry name" value="CheY-like"/>
    <property type="match status" value="1"/>
</dbReference>
<keyword evidence="2" id="KW-0902">Two-component regulatory system</keyword>
<feature type="region of interest" description="Disordered" evidence="5">
    <location>
        <begin position="179"/>
        <end position="259"/>
    </location>
</feature>
<evidence type="ECO:0000313" key="7">
    <source>
        <dbReference type="EMBL" id="RVX69280.1"/>
    </source>
</evidence>
<evidence type="ECO:0000259" key="6">
    <source>
        <dbReference type="PROSITE" id="PS50110"/>
    </source>
</evidence>
<dbReference type="OrthoDB" id="21225at2759"/>
<accession>A0A438N0P4</accession>
<feature type="compositionally biased region" description="Basic and acidic residues" evidence="5">
    <location>
        <begin position="796"/>
        <end position="814"/>
    </location>
</feature>
<dbReference type="FunFam" id="3.40.50.2300:FF:000146">
    <property type="entry name" value="Putative two-component response regulator SSK1p"/>
    <property type="match status" value="1"/>
</dbReference>
<dbReference type="AlphaFoldDB" id="A0A438N0P4"/>
<name>A0A438N0P4_EXOME</name>
<feature type="region of interest" description="Disordered" evidence="5">
    <location>
        <begin position="272"/>
        <end position="310"/>
    </location>
</feature>
<dbReference type="VEuPathDB" id="FungiDB:PV10_05385"/>
<dbReference type="PROSITE" id="PS50110">
    <property type="entry name" value="RESPONSE_REGULATORY"/>
    <property type="match status" value="1"/>
</dbReference>
<dbReference type="PANTHER" id="PTHR45339:SF1">
    <property type="entry name" value="HYBRID SIGNAL TRANSDUCTION HISTIDINE KINASE J"/>
    <property type="match status" value="1"/>
</dbReference>
<feature type="compositionally biased region" description="Pro residues" evidence="5">
    <location>
        <begin position="299"/>
        <end position="310"/>
    </location>
</feature>
<proteinExistence type="inferred from homology"/>
<keyword evidence="1 4" id="KW-0597">Phosphoprotein</keyword>
<dbReference type="GO" id="GO:0000156">
    <property type="term" value="F:phosphorelay response regulator activity"/>
    <property type="evidence" value="ECO:0007669"/>
    <property type="project" value="UniProtKB-ARBA"/>
</dbReference>
<dbReference type="PANTHER" id="PTHR45339">
    <property type="entry name" value="HYBRID SIGNAL TRANSDUCTION HISTIDINE KINASE J"/>
    <property type="match status" value="1"/>
</dbReference>
<dbReference type="Gene3D" id="3.40.50.2300">
    <property type="match status" value="1"/>
</dbReference>
<dbReference type="SMART" id="SM00448">
    <property type="entry name" value="REC"/>
    <property type="match status" value="1"/>
</dbReference>
<evidence type="ECO:0000313" key="8">
    <source>
        <dbReference type="Proteomes" id="UP000288859"/>
    </source>
</evidence>
<feature type="compositionally biased region" description="Basic and acidic residues" evidence="5">
    <location>
        <begin position="106"/>
        <end position="117"/>
    </location>
</feature>
<reference evidence="7 8" key="1">
    <citation type="submission" date="2017-03" db="EMBL/GenBank/DDBJ databases">
        <title>Genomes of endolithic fungi from Antarctica.</title>
        <authorList>
            <person name="Coleine C."/>
            <person name="Masonjones S."/>
            <person name="Stajich J.E."/>
        </authorList>
    </citation>
    <scope>NUCLEOTIDE SEQUENCE [LARGE SCALE GENOMIC DNA]</scope>
    <source>
        <strain evidence="7 8">CCFEE 6314</strain>
    </source>
</reference>
<feature type="compositionally biased region" description="Basic and acidic residues" evidence="5">
    <location>
        <begin position="74"/>
        <end position="84"/>
    </location>
</feature>
<dbReference type="EMBL" id="NAJM01000030">
    <property type="protein sequence ID" value="RVX69280.1"/>
    <property type="molecule type" value="Genomic_DNA"/>
</dbReference>
<feature type="compositionally biased region" description="Basic and acidic residues" evidence="5">
    <location>
        <begin position="25"/>
        <end position="37"/>
    </location>
</feature>
<dbReference type="Proteomes" id="UP000288859">
    <property type="component" value="Unassembled WGS sequence"/>
</dbReference>
<gene>
    <name evidence="7" type="ORF">B0A52_06873</name>
</gene>
<evidence type="ECO:0000256" key="1">
    <source>
        <dbReference type="ARBA" id="ARBA00022553"/>
    </source>
</evidence>
<feature type="domain" description="Response regulatory" evidence="6">
    <location>
        <begin position="621"/>
        <end position="775"/>
    </location>
</feature>
<evidence type="ECO:0000256" key="4">
    <source>
        <dbReference type="PROSITE-ProRule" id="PRU00169"/>
    </source>
</evidence>
<feature type="compositionally biased region" description="Polar residues" evidence="5">
    <location>
        <begin position="835"/>
        <end position="852"/>
    </location>
</feature>
<evidence type="ECO:0000256" key="2">
    <source>
        <dbReference type="ARBA" id="ARBA00023012"/>
    </source>
</evidence>
<feature type="compositionally biased region" description="Basic residues" evidence="5">
    <location>
        <begin position="581"/>
        <end position="590"/>
    </location>
</feature>
<feature type="compositionally biased region" description="Polar residues" evidence="5">
    <location>
        <begin position="524"/>
        <end position="552"/>
    </location>
</feature>
<dbReference type="InterPro" id="IPR001789">
    <property type="entry name" value="Sig_transdc_resp-reg_receiver"/>
</dbReference>
<evidence type="ECO:0000256" key="5">
    <source>
        <dbReference type="SAM" id="MobiDB-lite"/>
    </source>
</evidence>